<protein>
    <submittedName>
        <fullName evidence="1">Uncharacterized protein</fullName>
    </submittedName>
</protein>
<reference evidence="1" key="2">
    <citation type="submission" date="2021-08" db="EMBL/GenBank/DDBJ databases">
        <authorList>
            <person name="Tani A."/>
            <person name="Ola A."/>
            <person name="Ogura Y."/>
            <person name="Katsura K."/>
            <person name="Hayashi T."/>
        </authorList>
    </citation>
    <scope>NUCLEOTIDE SEQUENCE</scope>
    <source>
        <strain evidence="1">DSM 19015</strain>
    </source>
</reference>
<gene>
    <name evidence="1" type="ORF">OCOJLMKI_4813</name>
</gene>
<evidence type="ECO:0000313" key="1">
    <source>
        <dbReference type="EMBL" id="GJD97581.1"/>
    </source>
</evidence>
<comment type="caution">
    <text evidence="1">The sequence shown here is derived from an EMBL/GenBank/DDBJ whole genome shotgun (WGS) entry which is preliminary data.</text>
</comment>
<evidence type="ECO:0000313" key="2">
    <source>
        <dbReference type="Proteomes" id="UP001055125"/>
    </source>
</evidence>
<proteinExistence type="predicted"/>
<dbReference type="Proteomes" id="UP001055125">
    <property type="component" value="Unassembled WGS sequence"/>
</dbReference>
<accession>A0ABQ4S369</accession>
<keyword evidence="2" id="KW-1185">Reference proteome</keyword>
<sequence length="87" mass="9218">MAGPQTIGDLYKAELILEAEVAAAVDAYMDNPRTTTFVFAGGYSINLMAAVRAQPSAKKLINDPEASEGLKRAAVRKAILLARPVKG</sequence>
<organism evidence="1 2">
    <name type="scientific">Methylobacterium iners</name>
    <dbReference type="NCBI Taxonomy" id="418707"/>
    <lineage>
        <taxon>Bacteria</taxon>
        <taxon>Pseudomonadati</taxon>
        <taxon>Pseudomonadota</taxon>
        <taxon>Alphaproteobacteria</taxon>
        <taxon>Hyphomicrobiales</taxon>
        <taxon>Methylobacteriaceae</taxon>
        <taxon>Methylobacterium</taxon>
    </lineage>
</organism>
<name>A0ABQ4S369_9HYPH</name>
<reference evidence="1" key="1">
    <citation type="journal article" date="2021" name="Front. Microbiol.">
        <title>Comprehensive Comparative Genomics and Phenotyping of Methylobacterium Species.</title>
        <authorList>
            <person name="Alessa O."/>
            <person name="Ogura Y."/>
            <person name="Fujitani Y."/>
            <person name="Takami H."/>
            <person name="Hayashi T."/>
            <person name="Sahin N."/>
            <person name="Tani A."/>
        </authorList>
    </citation>
    <scope>NUCLEOTIDE SEQUENCE</scope>
    <source>
        <strain evidence="1">DSM 19015</strain>
    </source>
</reference>
<dbReference type="EMBL" id="BPQP01000093">
    <property type="protein sequence ID" value="GJD97581.1"/>
    <property type="molecule type" value="Genomic_DNA"/>
</dbReference>